<accession>A0ABQ0U167</accession>
<protein>
    <recommendedName>
        <fullName evidence="3">EAL domain-containing protein</fullName>
    </recommendedName>
</protein>
<name>A0ABQ0U167_9GAMM</name>
<dbReference type="EMBL" id="BJUS01000005">
    <property type="protein sequence ID" value="GEK72294.1"/>
    <property type="molecule type" value="Genomic_DNA"/>
</dbReference>
<proteinExistence type="predicted"/>
<evidence type="ECO:0008006" key="3">
    <source>
        <dbReference type="Google" id="ProtNLM"/>
    </source>
</evidence>
<reference evidence="1 2" key="1">
    <citation type="submission" date="2019-07" db="EMBL/GenBank/DDBJ databases">
        <title>Whole genome shotgun sequence of Halomonas halophila NBRC 102604.</title>
        <authorList>
            <person name="Hosoyama A."/>
            <person name="Uohara A."/>
            <person name="Ohji S."/>
            <person name="Ichikawa N."/>
        </authorList>
    </citation>
    <scope>NUCLEOTIDE SEQUENCE [LARGE SCALE GENOMIC DNA]</scope>
    <source>
        <strain evidence="1 2">NBRC 102604</strain>
    </source>
</reference>
<organism evidence="1 2">
    <name type="scientific">Halomonas halophila</name>
    <dbReference type="NCBI Taxonomy" id="29573"/>
    <lineage>
        <taxon>Bacteria</taxon>
        <taxon>Pseudomonadati</taxon>
        <taxon>Pseudomonadota</taxon>
        <taxon>Gammaproteobacteria</taxon>
        <taxon>Oceanospirillales</taxon>
        <taxon>Halomonadaceae</taxon>
        <taxon>Halomonas</taxon>
    </lineage>
</organism>
<evidence type="ECO:0000313" key="2">
    <source>
        <dbReference type="Proteomes" id="UP000321121"/>
    </source>
</evidence>
<evidence type="ECO:0000313" key="1">
    <source>
        <dbReference type="EMBL" id="GEK72294.1"/>
    </source>
</evidence>
<sequence length="62" mass="6739">MTVQAADHRDHLLGERLVVVPFLEDGIEGLLTHVGPLRGVEIREALSEAKHQGAIAGWSQTL</sequence>
<dbReference type="Proteomes" id="UP000321121">
    <property type="component" value="Unassembled WGS sequence"/>
</dbReference>
<gene>
    <name evidence="1" type="ORF">HHA04nite_08380</name>
</gene>
<keyword evidence="2" id="KW-1185">Reference proteome</keyword>
<comment type="caution">
    <text evidence="1">The sequence shown here is derived from an EMBL/GenBank/DDBJ whole genome shotgun (WGS) entry which is preliminary data.</text>
</comment>